<dbReference type="EMBL" id="UINC01004343">
    <property type="protein sequence ID" value="SVA13622.1"/>
    <property type="molecule type" value="Genomic_DNA"/>
</dbReference>
<dbReference type="AlphaFoldDB" id="A0A381TBT6"/>
<gene>
    <name evidence="1" type="ORF">METZ01_LOCUS66476</name>
</gene>
<organism evidence="1">
    <name type="scientific">marine metagenome</name>
    <dbReference type="NCBI Taxonomy" id="408172"/>
    <lineage>
        <taxon>unclassified sequences</taxon>
        <taxon>metagenomes</taxon>
        <taxon>ecological metagenomes</taxon>
    </lineage>
</organism>
<reference evidence="1" key="1">
    <citation type="submission" date="2018-05" db="EMBL/GenBank/DDBJ databases">
        <authorList>
            <person name="Lanie J.A."/>
            <person name="Ng W.-L."/>
            <person name="Kazmierczak K.M."/>
            <person name="Andrzejewski T.M."/>
            <person name="Davidsen T.M."/>
            <person name="Wayne K.J."/>
            <person name="Tettelin H."/>
            <person name="Glass J.I."/>
            <person name="Rusch D."/>
            <person name="Podicherti R."/>
            <person name="Tsui H.-C.T."/>
            <person name="Winkler M.E."/>
        </authorList>
    </citation>
    <scope>NUCLEOTIDE SEQUENCE</scope>
</reference>
<proteinExistence type="predicted"/>
<evidence type="ECO:0008006" key="2">
    <source>
        <dbReference type="Google" id="ProtNLM"/>
    </source>
</evidence>
<sequence>MRNIKIITAVAIILMLSSCSISTFGKFQADEGVPPFIQVGETTRTEVLETLGEPLVHRIVAGRETLIYNHERGDYFFLYGTYEGNELVLRLKNQIVVEAKTEKTGSGWGFFAPATSNNPGTRRSAR</sequence>
<name>A0A381TBT6_9ZZZZ</name>
<accession>A0A381TBT6</accession>
<protein>
    <recommendedName>
        <fullName evidence="2">Lipoprotein SmpA/OmlA domain-containing protein</fullName>
    </recommendedName>
</protein>
<dbReference type="PROSITE" id="PS51257">
    <property type="entry name" value="PROKAR_LIPOPROTEIN"/>
    <property type="match status" value="1"/>
</dbReference>
<evidence type="ECO:0000313" key="1">
    <source>
        <dbReference type="EMBL" id="SVA13622.1"/>
    </source>
</evidence>